<dbReference type="RefSeq" id="WP_187028387.1">
    <property type="nucleotide sequence ID" value="NZ_AP023421.1"/>
</dbReference>
<dbReference type="InterPro" id="IPR046781">
    <property type="entry name" value="Phage_ORF5"/>
</dbReference>
<protein>
    <recommendedName>
        <fullName evidence="3">Nonstructural protein</fullName>
    </recommendedName>
</protein>
<accession>A0A830QR27</accession>
<evidence type="ECO:0000313" key="2">
    <source>
        <dbReference type="Proteomes" id="UP000679848"/>
    </source>
</evidence>
<dbReference type="Proteomes" id="UP000679848">
    <property type="component" value="Plasmid pMM59_01"/>
</dbReference>
<name>A0A830QR27_9FIRM</name>
<dbReference type="AlphaFoldDB" id="A0A830QR27"/>
<keyword evidence="1" id="KW-0614">Plasmid</keyword>
<sequence>MTYGIYVIRDAKTTFMLPTVDFNNASAMRNFEHAVRHPDSLMKSHPNDFGLYRVGSFDNETGEIMPEFPPQFICDATVCLRKEDE</sequence>
<gene>
    <name evidence="1" type="ORF">MM59RIKEN_31910</name>
</gene>
<reference evidence="1" key="1">
    <citation type="submission" date="2020-09" db="EMBL/GenBank/DDBJ databases">
        <title>New species isolated from human feces.</title>
        <authorList>
            <person name="Kitahara M."/>
            <person name="Shigeno Y."/>
            <person name="Shime M."/>
            <person name="Matsumoto Y."/>
            <person name="Nakamura S."/>
            <person name="Motooka D."/>
            <person name="Fukuoka S."/>
            <person name="Nishikawa H."/>
            <person name="Benno Y."/>
        </authorList>
    </citation>
    <scope>NUCLEOTIDE SEQUENCE</scope>
    <source>
        <strain evidence="1">MM59</strain>
        <plasmid evidence="1">pMM59_01</plasmid>
    </source>
</reference>
<evidence type="ECO:0008006" key="3">
    <source>
        <dbReference type="Google" id="ProtNLM"/>
    </source>
</evidence>
<evidence type="ECO:0000313" key="1">
    <source>
        <dbReference type="EMBL" id="BCK85872.1"/>
    </source>
</evidence>
<keyword evidence="2" id="KW-1185">Reference proteome</keyword>
<dbReference type="EMBL" id="AP023421">
    <property type="protein sequence ID" value="BCK85872.1"/>
    <property type="molecule type" value="Genomic_DNA"/>
</dbReference>
<proteinExistence type="predicted"/>
<geneLocation type="plasmid" evidence="1 2">
    <name>pMM59_01</name>
</geneLocation>
<dbReference type="Pfam" id="PF20577">
    <property type="entry name" value="Phage_ORF5"/>
    <property type="match status" value="1"/>
</dbReference>
<organism evidence="1 2">
    <name type="scientific">Pusillibacter faecalis</name>
    <dbReference type="NCBI Taxonomy" id="2714358"/>
    <lineage>
        <taxon>Bacteria</taxon>
        <taxon>Bacillati</taxon>
        <taxon>Bacillota</taxon>
        <taxon>Clostridia</taxon>
        <taxon>Eubacteriales</taxon>
        <taxon>Oscillospiraceae</taxon>
        <taxon>Pusillibacter</taxon>
    </lineage>
</organism>
<dbReference type="KEGG" id="pfaa:MM59RIKEN_31910"/>